<comment type="caution">
    <text evidence="2">The sequence shown here is derived from an EMBL/GenBank/DDBJ whole genome shotgun (WGS) entry which is preliminary data.</text>
</comment>
<sequence length="160" mass="17403">MEYSVEGEVIDPVELNYGTWQHPKGSTDPLDPLDLQKRFGRKKTDISKPTAKLGLTGASAPEDYKIVLRPKSAVELSSTGIGALLESIHSTVTIDVMQADQVDQTSKGTTTNANSHAQTRTATVDSPSCSRQRTQETFRDRSGFFPPLLGEEPESGKILV</sequence>
<name>A0A9D4QCT2_RHISA</name>
<feature type="compositionally biased region" description="Basic and acidic residues" evidence="1">
    <location>
        <begin position="133"/>
        <end position="142"/>
    </location>
</feature>
<evidence type="ECO:0000313" key="2">
    <source>
        <dbReference type="EMBL" id="KAH7975465.1"/>
    </source>
</evidence>
<evidence type="ECO:0000256" key="1">
    <source>
        <dbReference type="SAM" id="MobiDB-lite"/>
    </source>
</evidence>
<accession>A0A9D4QCT2</accession>
<keyword evidence="3" id="KW-1185">Reference proteome</keyword>
<feature type="region of interest" description="Disordered" evidence="1">
    <location>
        <begin position="105"/>
        <end position="160"/>
    </location>
</feature>
<organism evidence="2 3">
    <name type="scientific">Rhipicephalus sanguineus</name>
    <name type="common">Brown dog tick</name>
    <name type="synonym">Ixodes sanguineus</name>
    <dbReference type="NCBI Taxonomy" id="34632"/>
    <lineage>
        <taxon>Eukaryota</taxon>
        <taxon>Metazoa</taxon>
        <taxon>Ecdysozoa</taxon>
        <taxon>Arthropoda</taxon>
        <taxon>Chelicerata</taxon>
        <taxon>Arachnida</taxon>
        <taxon>Acari</taxon>
        <taxon>Parasitiformes</taxon>
        <taxon>Ixodida</taxon>
        <taxon>Ixodoidea</taxon>
        <taxon>Ixodidae</taxon>
        <taxon>Rhipicephalinae</taxon>
        <taxon>Rhipicephalus</taxon>
        <taxon>Rhipicephalus</taxon>
    </lineage>
</organism>
<dbReference type="AlphaFoldDB" id="A0A9D4QCT2"/>
<protein>
    <submittedName>
        <fullName evidence="2">Uncharacterized protein</fullName>
    </submittedName>
</protein>
<evidence type="ECO:0000313" key="3">
    <source>
        <dbReference type="Proteomes" id="UP000821837"/>
    </source>
</evidence>
<feature type="compositionally biased region" description="Polar residues" evidence="1">
    <location>
        <begin position="105"/>
        <end position="132"/>
    </location>
</feature>
<reference evidence="2" key="1">
    <citation type="journal article" date="2020" name="Cell">
        <title>Large-Scale Comparative Analyses of Tick Genomes Elucidate Their Genetic Diversity and Vector Capacities.</title>
        <authorList>
            <consortium name="Tick Genome and Microbiome Consortium (TIGMIC)"/>
            <person name="Jia N."/>
            <person name="Wang J."/>
            <person name="Shi W."/>
            <person name="Du L."/>
            <person name="Sun Y."/>
            <person name="Zhan W."/>
            <person name="Jiang J.F."/>
            <person name="Wang Q."/>
            <person name="Zhang B."/>
            <person name="Ji P."/>
            <person name="Bell-Sakyi L."/>
            <person name="Cui X.M."/>
            <person name="Yuan T.T."/>
            <person name="Jiang B.G."/>
            <person name="Yang W.F."/>
            <person name="Lam T.T."/>
            <person name="Chang Q.C."/>
            <person name="Ding S.J."/>
            <person name="Wang X.J."/>
            <person name="Zhu J.G."/>
            <person name="Ruan X.D."/>
            <person name="Zhao L."/>
            <person name="Wei J.T."/>
            <person name="Ye R.Z."/>
            <person name="Que T.C."/>
            <person name="Du C.H."/>
            <person name="Zhou Y.H."/>
            <person name="Cheng J.X."/>
            <person name="Dai P.F."/>
            <person name="Guo W.B."/>
            <person name="Han X.H."/>
            <person name="Huang E.J."/>
            <person name="Li L.F."/>
            <person name="Wei W."/>
            <person name="Gao Y.C."/>
            <person name="Liu J.Z."/>
            <person name="Shao H.Z."/>
            <person name="Wang X."/>
            <person name="Wang C.C."/>
            <person name="Yang T.C."/>
            <person name="Huo Q.B."/>
            <person name="Li W."/>
            <person name="Chen H.Y."/>
            <person name="Chen S.E."/>
            <person name="Zhou L.G."/>
            <person name="Ni X.B."/>
            <person name="Tian J.H."/>
            <person name="Sheng Y."/>
            <person name="Liu T."/>
            <person name="Pan Y.S."/>
            <person name="Xia L.Y."/>
            <person name="Li J."/>
            <person name="Zhao F."/>
            <person name="Cao W.C."/>
        </authorList>
    </citation>
    <scope>NUCLEOTIDE SEQUENCE</scope>
    <source>
        <strain evidence="2">Rsan-2018</strain>
    </source>
</reference>
<dbReference type="Proteomes" id="UP000821837">
    <property type="component" value="Chromosome 10"/>
</dbReference>
<gene>
    <name evidence="2" type="ORF">HPB52_001794</name>
</gene>
<dbReference type="EMBL" id="JABSTV010001246">
    <property type="protein sequence ID" value="KAH7975465.1"/>
    <property type="molecule type" value="Genomic_DNA"/>
</dbReference>
<proteinExistence type="predicted"/>
<reference evidence="2" key="2">
    <citation type="submission" date="2021-09" db="EMBL/GenBank/DDBJ databases">
        <authorList>
            <person name="Jia N."/>
            <person name="Wang J."/>
            <person name="Shi W."/>
            <person name="Du L."/>
            <person name="Sun Y."/>
            <person name="Zhan W."/>
            <person name="Jiang J."/>
            <person name="Wang Q."/>
            <person name="Zhang B."/>
            <person name="Ji P."/>
            <person name="Sakyi L.B."/>
            <person name="Cui X."/>
            <person name="Yuan T."/>
            <person name="Jiang B."/>
            <person name="Yang W."/>
            <person name="Lam T.T.-Y."/>
            <person name="Chang Q."/>
            <person name="Ding S."/>
            <person name="Wang X."/>
            <person name="Zhu J."/>
            <person name="Ruan X."/>
            <person name="Zhao L."/>
            <person name="Wei J."/>
            <person name="Que T."/>
            <person name="Du C."/>
            <person name="Cheng J."/>
            <person name="Dai P."/>
            <person name="Han X."/>
            <person name="Huang E."/>
            <person name="Gao Y."/>
            <person name="Liu J."/>
            <person name="Shao H."/>
            <person name="Ye R."/>
            <person name="Li L."/>
            <person name="Wei W."/>
            <person name="Wang X."/>
            <person name="Wang C."/>
            <person name="Huo Q."/>
            <person name="Li W."/>
            <person name="Guo W."/>
            <person name="Chen H."/>
            <person name="Chen S."/>
            <person name="Zhou L."/>
            <person name="Zhou L."/>
            <person name="Ni X."/>
            <person name="Tian J."/>
            <person name="Zhou Y."/>
            <person name="Sheng Y."/>
            <person name="Liu T."/>
            <person name="Pan Y."/>
            <person name="Xia L."/>
            <person name="Li J."/>
            <person name="Zhao F."/>
            <person name="Cao W."/>
        </authorList>
    </citation>
    <scope>NUCLEOTIDE SEQUENCE</scope>
    <source>
        <strain evidence="2">Rsan-2018</strain>
        <tissue evidence="2">Larvae</tissue>
    </source>
</reference>